<gene>
    <name evidence="5" type="ORF">BKA67DRAFT_604979</name>
</gene>
<dbReference type="PANTHER" id="PTHR31001:SF57">
    <property type="entry name" value="ZN(II)2CYS6 TRANSCRIPTION FACTOR (EUROFUNG)"/>
    <property type="match status" value="1"/>
</dbReference>
<accession>A0A9P8ZXX5</accession>
<evidence type="ECO:0000259" key="4">
    <source>
        <dbReference type="PROSITE" id="PS50048"/>
    </source>
</evidence>
<dbReference type="RefSeq" id="XP_045958709.1">
    <property type="nucleotide sequence ID" value="XM_046105358.1"/>
</dbReference>
<dbReference type="PROSITE" id="PS00463">
    <property type="entry name" value="ZN2_CY6_FUNGAL_1"/>
    <property type="match status" value="1"/>
</dbReference>
<dbReference type="InterPro" id="IPR001138">
    <property type="entry name" value="Zn2Cys6_DnaBD"/>
</dbReference>
<dbReference type="PANTHER" id="PTHR31001">
    <property type="entry name" value="UNCHARACTERIZED TRANSCRIPTIONAL REGULATORY PROTEIN"/>
    <property type="match status" value="1"/>
</dbReference>
<dbReference type="SMART" id="SM00066">
    <property type="entry name" value="GAL4"/>
    <property type="match status" value="1"/>
</dbReference>
<protein>
    <recommendedName>
        <fullName evidence="4">Zn(2)-C6 fungal-type domain-containing protein</fullName>
    </recommendedName>
</protein>
<dbReference type="PROSITE" id="PS50048">
    <property type="entry name" value="ZN2_CY6_FUNGAL_2"/>
    <property type="match status" value="1"/>
</dbReference>
<feature type="domain" description="Zn(2)-C6 fungal-type" evidence="4">
    <location>
        <begin position="23"/>
        <end position="54"/>
    </location>
</feature>
<evidence type="ECO:0000313" key="5">
    <source>
        <dbReference type="EMBL" id="KAH6654439.1"/>
    </source>
</evidence>
<dbReference type="OrthoDB" id="435881at2759"/>
<sequence>MLSNSGDRGEVGNVPGNIPRLRSCTYCRGRKAKCDRQQPCSSCLRAGQPSECTFPAGKGRSAKRLGRANGKELIESLSRLEGLMRRLENQGIVTPSLDRDTSSPTEQGIPLRQDTVPFVAELNHTSETSDLTTLDQHLGRLVIDETRSYYISNILWANLSSEIEELHNMLAEPEPQGESYKTGGSTGILGPNAAIFGFRALTYSLESFHLPLSQSVALLRIFTDNVLPLVHIFHMPTTNHIYWDAIASLDTVDRNTEALVFSIYYSAFISIDQEVCVALFNTTRKALLAKYRFAVEQAIARANLLNTQSIILLQAVVLYLSVLRHEDDSRTAWSLTSLVFHIAQSMGLHRDGMAFGLRPLEIELRRRLWYQICLLDNQSSEYHGYETIVHEFVFDTRLPLHINDLDLTPEMTKAPPERDEACEMTFSLIRCEADRITRKIHHMPPSARFPGRPVDTISLEDKRALVEELRSSLQLYLRHCDANVPFQTLSSTVARLIIARSWLVIHFPLGRSSPAAVDTDLRDQLFSTSIEVLELSYLLLTDRNLARWTWHSKSHVQWHAIALVLSEISSRPPSPLCDRAWQCVCTVYDEFNLKDGENVGTLSRPIKRLMAKARYVREVQNLNPRKAEGLNISSPGDIIFMQPAIDSNLPSSLNFSSMVVTTGTDESGMMDTVNIKTPSGMGFLGPFPELFLPGWEADLFDIPQENNLGIPSPSASNWM</sequence>
<dbReference type="GO" id="GO:0003677">
    <property type="term" value="F:DNA binding"/>
    <property type="evidence" value="ECO:0007669"/>
    <property type="project" value="InterPro"/>
</dbReference>
<dbReference type="InterPro" id="IPR050613">
    <property type="entry name" value="Sec_Metabolite_Reg"/>
</dbReference>
<dbReference type="GO" id="GO:0005634">
    <property type="term" value="C:nucleus"/>
    <property type="evidence" value="ECO:0007669"/>
    <property type="project" value="UniProtKB-SubCell"/>
</dbReference>
<dbReference type="GeneID" id="70134249"/>
<keyword evidence="2" id="KW-0479">Metal-binding</keyword>
<dbReference type="AlphaFoldDB" id="A0A9P8ZXX5"/>
<organism evidence="5 6">
    <name type="scientific">Truncatella angustata</name>
    <dbReference type="NCBI Taxonomy" id="152316"/>
    <lineage>
        <taxon>Eukaryota</taxon>
        <taxon>Fungi</taxon>
        <taxon>Dikarya</taxon>
        <taxon>Ascomycota</taxon>
        <taxon>Pezizomycotina</taxon>
        <taxon>Sordariomycetes</taxon>
        <taxon>Xylariomycetidae</taxon>
        <taxon>Amphisphaeriales</taxon>
        <taxon>Sporocadaceae</taxon>
        <taxon>Truncatella</taxon>
    </lineage>
</organism>
<evidence type="ECO:0000256" key="2">
    <source>
        <dbReference type="ARBA" id="ARBA00022723"/>
    </source>
</evidence>
<keyword evidence="3" id="KW-0539">Nucleus</keyword>
<keyword evidence="6" id="KW-1185">Reference proteome</keyword>
<dbReference type="Pfam" id="PF04082">
    <property type="entry name" value="Fungal_trans"/>
    <property type="match status" value="1"/>
</dbReference>
<dbReference type="InterPro" id="IPR036864">
    <property type="entry name" value="Zn2-C6_fun-type_DNA-bd_sf"/>
</dbReference>
<dbReference type="SUPFAM" id="SSF57701">
    <property type="entry name" value="Zn2/Cys6 DNA-binding domain"/>
    <property type="match status" value="1"/>
</dbReference>
<dbReference type="CDD" id="cd00067">
    <property type="entry name" value="GAL4"/>
    <property type="match status" value="1"/>
</dbReference>
<dbReference type="GO" id="GO:0000981">
    <property type="term" value="F:DNA-binding transcription factor activity, RNA polymerase II-specific"/>
    <property type="evidence" value="ECO:0007669"/>
    <property type="project" value="InterPro"/>
</dbReference>
<evidence type="ECO:0000256" key="3">
    <source>
        <dbReference type="ARBA" id="ARBA00023242"/>
    </source>
</evidence>
<comment type="caution">
    <text evidence="5">The sequence shown here is derived from an EMBL/GenBank/DDBJ whole genome shotgun (WGS) entry which is preliminary data.</text>
</comment>
<name>A0A9P8ZXX5_9PEZI</name>
<proteinExistence type="predicted"/>
<dbReference type="GO" id="GO:0006351">
    <property type="term" value="P:DNA-templated transcription"/>
    <property type="evidence" value="ECO:0007669"/>
    <property type="project" value="InterPro"/>
</dbReference>
<dbReference type="GO" id="GO:0008270">
    <property type="term" value="F:zinc ion binding"/>
    <property type="evidence" value="ECO:0007669"/>
    <property type="project" value="InterPro"/>
</dbReference>
<dbReference type="Pfam" id="PF00172">
    <property type="entry name" value="Zn_clus"/>
    <property type="match status" value="1"/>
</dbReference>
<dbReference type="SMART" id="SM00906">
    <property type="entry name" value="Fungal_trans"/>
    <property type="match status" value="1"/>
</dbReference>
<reference evidence="5" key="1">
    <citation type="journal article" date="2021" name="Nat. Commun.">
        <title>Genetic determinants of endophytism in the Arabidopsis root mycobiome.</title>
        <authorList>
            <person name="Mesny F."/>
            <person name="Miyauchi S."/>
            <person name="Thiergart T."/>
            <person name="Pickel B."/>
            <person name="Atanasova L."/>
            <person name="Karlsson M."/>
            <person name="Huettel B."/>
            <person name="Barry K.W."/>
            <person name="Haridas S."/>
            <person name="Chen C."/>
            <person name="Bauer D."/>
            <person name="Andreopoulos W."/>
            <person name="Pangilinan J."/>
            <person name="LaButti K."/>
            <person name="Riley R."/>
            <person name="Lipzen A."/>
            <person name="Clum A."/>
            <person name="Drula E."/>
            <person name="Henrissat B."/>
            <person name="Kohler A."/>
            <person name="Grigoriev I.V."/>
            <person name="Martin F.M."/>
            <person name="Hacquard S."/>
        </authorList>
    </citation>
    <scope>NUCLEOTIDE SEQUENCE</scope>
    <source>
        <strain evidence="5">MPI-SDFR-AT-0073</strain>
    </source>
</reference>
<dbReference type="Proteomes" id="UP000758603">
    <property type="component" value="Unassembled WGS sequence"/>
</dbReference>
<evidence type="ECO:0000256" key="1">
    <source>
        <dbReference type="ARBA" id="ARBA00004123"/>
    </source>
</evidence>
<dbReference type="Gene3D" id="4.10.240.10">
    <property type="entry name" value="Zn(2)-C6 fungal-type DNA-binding domain"/>
    <property type="match status" value="1"/>
</dbReference>
<dbReference type="EMBL" id="JAGPXC010000004">
    <property type="protein sequence ID" value="KAH6654439.1"/>
    <property type="molecule type" value="Genomic_DNA"/>
</dbReference>
<evidence type="ECO:0000313" key="6">
    <source>
        <dbReference type="Proteomes" id="UP000758603"/>
    </source>
</evidence>
<dbReference type="InterPro" id="IPR007219">
    <property type="entry name" value="XnlR_reg_dom"/>
</dbReference>
<dbReference type="CDD" id="cd12148">
    <property type="entry name" value="fungal_TF_MHR"/>
    <property type="match status" value="1"/>
</dbReference>
<comment type="subcellular location">
    <subcellularLocation>
        <location evidence="1">Nucleus</location>
    </subcellularLocation>
</comment>